<dbReference type="SUPFAM" id="SSF46689">
    <property type="entry name" value="Homeodomain-like"/>
    <property type="match status" value="1"/>
</dbReference>
<evidence type="ECO:0000256" key="3">
    <source>
        <dbReference type="ARBA" id="ARBA00022553"/>
    </source>
</evidence>
<keyword evidence="12" id="KW-1133">Transmembrane helix</keyword>
<feature type="signal peptide" evidence="13">
    <location>
        <begin position="1"/>
        <end position="30"/>
    </location>
</feature>
<evidence type="ECO:0000313" key="17">
    <source>
        <dbReference type="EMBL" id="NME67822.1"/>
    </source>
</evidence>
<protein>
    <recommendedName>
        <fullName evidence="2">histidine kinase</fullName>
        <ecNumber evidence="2">2.7.13.3</ecNumber>
    </recommendedName>
</protein>
<dbReference type="SMART" id="SM00342">
    <property type="entry name" value="HTH_ARAC"/>
    <property type="match status" value="1"/>
</dbReference>
<dbReference type="Gene3D" id="1.10.10.60">
    <property type="entry name" value="Homeodomain-like"/>
    <property type="match status" value="1"/>
</dbReference>
<keyword evidence="12" id="KW-0472">Membrane</keyword>
<dbReference type="PROSITE" id="PS01124">
    <property type="entry name" value="HTH_ARAC_FAMILY_2"/>
    <property type="match status" value="1"/>
</dbReference>
<dbReference type="SUPFAM" id="SSF63829">
    <property type="entry name" value="Calcium-dependent phosphotriesterase"/>
    <property type="match status" value="1"/>
</dbReference>
<evidence type="ECO:0000256" key="13">
    <source>
        <dbReference type="SAM" id="SignalP"/>
    </source>
</evidence>
<dbReference type="InterPro" id="IPR018060">
    <property type="entry name" value="HTH_AraC"/>
</dbReference>
<dbReference type="InterPro" id="IPR009057">
    <property type="entry name" value="Homeodomain-like_sf"/>
</dbReference>
<evidence type="ECO:0000259" key="16">
    <source>
        <dbReference type="PROSITE" id="PS50110"/>
    </source>
</evidence>
<evidence type="ECO:0000256" key="1">
    <source>
        <dbReference type="ARBA" id="ARBA00000085"/>
    </source>
</evidence>
<dbReference type="Gene3D" id="2.60.40.10">
    <property type="entry name" value="Immunoglobulins"/>
    <property type="match status" value="1"/>
</dbReference>
<dbReference type="Pfam" id="PF02518">
    <property type="entry name" value="HATPase_c"/>
    <property type="match status" value="1"/>
</dbReference>
<dbReference type="InterPro" id="IPR036097">
    <property type="entry name" value="HisK_dim/P_sf"/>
</dbReference>
<keyword evidence="13" id="KW-0732">Signal</keyword>
<dbReference type="Pfam" id="PF12833">
    <property type="entry name" value="HTH_18"/>
    <property type="match status" value="1"/>
</dbReference>
<evidence type="ECO:0000256" key="12">
    <source>
        <dbReference type="SAM" id="Phobius"/>
    </source>
</evidence>
<dbReference type="Pfam" id="PF00512">
    <property type="entry name" value="HisKA"/>
    <property type="match status" value="1"/>
</dbReference>
<feature type="domain" description="Histidine kinase" evidence="15">
    <location>
        <begin position="856"/>
        <end position="1072"/>
    </location>
</feature>
<dbReference type="GO" id="GO:0043565">
    <property type="term" value="F:sequence-specific DNA binding"/>
    <property type="evidence" value="ECO:0007669"/>
    <property type="project" value="InterPro"/>
</dbReference>
<feature type="chain" id="PRO_5031016446" description="histidine kinase" evidence="13">
    <location>
        <begin position="31"/>
        <end position="1375"/>
    </location>
</feature>
<dbReference type="RefSeq" id="WP_169656149.1">
    <property type="nucleotide sequence ID" value="NZ_JABANE010000015.1"/>
</dbReference>
<proteinExistence type="predicted"/>
<dbReference type="SMART" id="SM00387">
    <property type="entry name" value="HATPase_c"/>
    <property type="match status" value="1"/>
</dbReference>
<dbReference type="CDD" id="cd00082">
    <property type="entry name" value="HisKA"/>
    <property type="match status" value="1"/>
</dbReference>
<keyword evidence="10" id="KW-0804">Transcription</keyword>
<dbReference type="CDD" id="cd17574">
    <property type="entry name" value="REC_OmpR"/>
    <property type="match status" value="1"/>
</dbReference>
<dbReference type="InterPro" id="IPR036890">
    <property type="entry name" value="HATPase_C_sf"/>
</dbReference>
<dbReference type="GO" id="GO:0003700">
    <property type="term" value="F:DNA-binding transcription factor activity"/>
    <property type="evidence" value="ECO:0007669"/>
    <property type="project" value="InterPro"/>
</dbReference>
<dbReference type="PANTHER" id="PTHR43547">
    <property type="entry name" value="TWO-COMPONENT HISTIDINE KINASE"/>
    <property type="match status" value="1"/>
</dbReference>
<evidence type="ECO:0000256" key="7">
    <source>
        <dbReference type="ARBA" id="ARBA00022840"/>
    </source>
</evidence>
<dbReference type="Pfam" id="PF07495">
    <property type="entry name" value="Y_Y_Y"/>
    <property type="match status" value="1"/>
</dbReference>
<dbReference type="Pfam" id="PF00072">
    <property type="entry name" value="Response_reg"/>
    <property type="match status" value="1"/>
</dbReference>
<gene>
    <name evidence="17" type="ORF">HHU12_07600</name>
</gene>
<dbReference type="EC" id="2.7.13.3" evidence="2"/>
<feature type="modified residue" description="4-aspartylphosphate" evidence="11">
    <location>
        <position position="1166"/>
    </location>
</feature>
<keyword evidence="8" id="KW-0902">Two-component regulatory system</keyword>
<evidence type="ECO:0000256" key="8">
    <source>
        <dbReference type="ARBA" id="ARBA00023012"/>
    </source>
</evidence>
<comment type="caution">
    <text evidence="17">The sequence shown here is derived from an EMBL/GenBank/DDBJ whole genome shotgun (WGS) entry which is preliminary data.</text>
</comment>
<dbReference type="InterPro" id="IPR011006">
    <property type="entry name" value="CheY-like_superfamily"/>
</dbReference>
<feature type="transmembrane region" description="Helical" evidence="12">
    <location>
        <begin position="802"/>
        <end position="824"/>
    </location>
</feature>
<evidence type="ECO:0000256" key="6">
    <source>
        <dbReference type="ARBA" id="ARBA00022777"/>
    </source>
</evidence>
<feature type="domain" description="HTH araC/xylS-type" evidence="14">
    <location>
        <begin position="1265"/>
        <end position="1364"/>
    </location>
</feature>
<dbReference type="InterPro" id="IPR003594">
    <property type="entry name" value="HATPase_dom"/>
</dbReference>
<dbReference type="Gene3D" id="3.40.50.2300">
    <property type="match status" value="1"/>
</dbReference>
<accession>A0A7X9P2K5</accession>
<organism evidence="17 18">
    <name type="scientific">Flammeovirga aprica JL-4</name>
    <dbReference type="NCBI Taxonomy" id="694437"/>
    <lineage>
        <taxon>Bacteria</taxon>
        <taxon>Pseudomonadati</taxon>
        <taxon>Bacteroidota</taxon>
        <taxon>Cytophagia</taxon>
        <taxon>Cytophagales</taxon>
        <taxon>Flammeovirgaceae</taxon>
        <taxon>Flammeovirga</taxon>
    </lineage>
</organism>
<dbReference type="SMART" id="SM00388">
    <property type="entry name" value="HisKA"/>
    <property type="match status" value="1"/>
</dbReference>
<evidence type="ECO:0000256" key="4">
    <source>
        <dbReference type="ARBA" id="ARBA00022679"/>
    </source>
</evidence>
<reference evidence="17 18" key="1">
    <citation type="submission" date="2020-04" db="EMBL/GenBank/DDBJ databases">
        <title>Flammeovirga sp. SR4, a novel species isolated from seawater.</title>
        <authorList>
            <person name="Wang X."/>
        </authorList>
    </citation>
    <scope>NUCLEOTIDE SEQUENCE [LARGE SCALE GENOMIC DNA]</scope>
    <source>
        <strain evidence="17 18">ATCC 23126</strain>
    </source>
</reference>
<feature type="domain" description="Response regulatory" evidence="16">
    <location>
        <begin position="1118"/>
        <end position="1233"/>
    </location>
</feature>
<evidence type="ECO:0000256" key="11">
    <source>
        <dbReference type="PROSITE-ProRule" id="PRU00169"/>
    </source>
</evidence>
<comment type="catalytic activity">
    <reaction evidence="1">
        <text>ATP + protein L-histidine = ADP + protein N-phospho-L-histidine.</text>
        <dbReference type="EC" id="2.7.13.3"/>
    </reaction>
</comment>
<dbReference type="InterPro" id="IPR004358">
    <property type="entry name" value="Sig_transdc_His_kin-like_C"/>
</dbReference>
<evidence type="ECO:0000259" key="14">
    <source>
        <dbReference type="PROSITE" id="PS01124"/>
    </source>
</evidence>
<dbReference type="Proteomes" id="UP000576082">
    <property type="component" value="Unassembled WGS sequence"/>
</dbReference>
<keyword evidence="12" id="KW-0812">Transmembrane</keyword>
<dbReference type="SMART" id="SM00448">
    <property type="entry name" value="REC"/>
    <property type="match status" value="1"/>
</dbReference>
<keyword evidence="6" id="KW-0418">Kinase</keyword>
<dbReference type="Gene3D" id="3.30.565.10">
    <property type="entry name" value="Histidine kinase-like ATPase, C-terminal domain"/>
    <property type="match status" value="1"/>
</dbReference>
<dbReference type="InterPro" id="IPR013783">
    <property type="entry name" value="Ig-like_fold"/>
</dbReference>
<dbReference type="Gene3D" id="2.130.10.10">
    <property type="entry name" value="YVTN repeat-like/Quinoprotein amine dehydrogenase"/>
    <property type="match status" value="2"/>
</dbReference>
<dbReference type="InterPro" id="IPR005467">
    <property type="entry name" value="His_kinase_dom"/>
</dbReference>
<keyword evidence="4" id="KW-0808">Transferase</keyword>
<dbReference type="PRINTS" id="PR00344">
    <property type="entry name" value="BCTRLSENSOR"/>
</dbReference>
<evidence type="ECO:0000256" key="5">
    <source>
        <dbReference type="ARBA" id="ARBA00022741"/>
    </source>
</evidence>
<evidence type="ECO:0000256" key="9">
    <source>
        <dbReference type="ARBA" id="ARBA00023015"/>
    </source>
</evidence>
<dbReference type="InterPro" id="IPR001789">
    <property type="entry name" value="Sig_transdc_resp-reg_receiver"/>
</dbReference>
<evidence type="ECO:0000313" key="18">
    <source>
        <dbReference type="Proteomes" id="UP000576082"/>
    </source>
</evidence>
<keyword evidence="7" id="KW-0067">ATP-binding</keyword>
<sequence length="1375" mass="158406">MNYQFYFFLFSRRHCLLFLLFLWSTFSVCANTVEINVTKQLTYKEGLSHFGVTSLELDKNGLLWVGTFKGLNIYDGYEFKSHYFQDTPALLSNRITSLHKDKHDNILIGTEKGLSIYRERLDRFDSLFMTESIIRKNEVASITDIVETKKYIVCNTSKGWLIILDKDDYSIIDKQFPLPQYNNNFKAFHISEFVNNQLLIASNRGLLVYDIDRKTFRNNSYEHFNYCVDVAFDGHKTVYALSYTDVFIYQYDSATNRLNYVTTMLKDEYFSQLKIGLNGELWLLKNNNTIALITEPNYYKNIKQNIVYYHFMNDFTRLSSITLSKFGGWAGSFNQGVFQIKTEKPFFQYTGLKEKYKENKSSQVINIVPYSTDKVYVTLNVNDNKLFDLSDLSIKNIKHPKVNNQLISKVLVGRNKSIWGGSRRKGIFRKKDINANWEQLKIKNNPDFLEEGAQTIIEDGNGDIWLAGLNALYKFCLDDNGEIKKVDQLNQLDNLEYDANVGINVMYYDEVENCIWIGTNGNGLYKVVLNENHTLSQQDCKKIKMSDSCPLEGSIITCIKRLPNKELWVGVLEGGISKMEKNGDAYCFETFTEKDGLDDNDVMTFEFDVFNRLWIATNKGINQFDPATKTFVNYTTSDGIVPASFEVVSTKLQNGLMVFGGNNGLCYFDPNQISSKIDNPTLLFGELKIHNKKIDVEDKEGAVLTKVLNETSEITLENDQNSLSFELISLHYENANTYGLRYRLLPREKNWNTSTSNNKIASYNLLPAGEYTFEVQASNSKNEWTESRTIKINILEAWWKTFWAKLFYLFLFLVVIIIVMTVIIRIKSLSYKLKLEHLEKNKLKDLDAARLKLFMNISHEFRTPLTLINGPITLLKNMFENNQDAFEHIDLVQRQSKKMLQLVDQVHEIRKADQNLLKLKKKHFDFTHLITDVKKDFDQLAEKSNKILKLVGTDHQLMVDADESKLEIVINNLLNNAFKFTGEKDEITITYDYKGESLIFSVEDTGRGISEENQKNIFKRFYQSDNKDIYTAGSGIGLELSKMIIDLHGGTVAVESEMGKGTKFTIELPVDVKVKEELSDIKVEESIKEESHDQRQRTLTEMVDISFLTKDSNSKNSLIYYVEDNVDLRNFVSNILSQHYKVKTFDHGKACVDALEKEWPDLILSDILMPVMNGLELCEIVKGNVKTSHLPIVLLTSKSSSDEKIEGMNVGADAYLTKPFEIKQVVATIENILKSRKVLQDRFQMEVPLPIEKKALSDSDKKFLEDFTNLLNENLSNENIDLQEFSKELYMSRSQFFRKIKSITNSTPNDIIRTFKLKKAAELLLIKENTVNDVVIMTGFKNRTHFSKLFKDHFGVSPGKYASETNEKINKNSPS</sequence>
<dbReference type="SUPFAM" id="SSF52172">
    <property type="entry name" value="CheY-like"/>
    <property type="match status" value="1"/>
</dbReference>
<evidence type="ECO:0000256" key="2">
    <source>
        <dbReference type="ARBA" id="ARBA00012438"/>
    </source>
</evidence>
<dbReference type="SUPFAM" id="SSF101898">
    <property type="entry name" value="NHL repeat"/>
    <property type="match status" value="1"/>
</dbReference>
<evidence type="ECO:0000259" key="15">
    <source>
        <dbReference type="PROSITE" id="PS50109"/>
    </source>
</evidence>
<dbReference type="GO" id="GO:0005524">
    <property type="term" value="F:ATP binding"/>
    <property type="evidence" value="ECO:0007669"/>
    <property type="project" value="UniProtKB-KW"/>
</dbReference>
<dbReference type="PROSITE" id="PS50110">
    <property type="entry name" value="RESPONSE_REGULATORY"/>
    <property type="match status" value="1"/>
</dbReference>
<dbReference type="PROSITE" id="PS50109">
    <property type="entry name" value="HIS_KIN"/>
    <property type="match status" value="1"/>
</dbReference>
<dbReference type="FunFam" id="3.30.565.10:FF:000037">
    <property type="entry name" value="Hybrid sensor histidine kinase/response regulator"/>
    <property type="match status" value="1"/>
</dbReference>
<keyword evidence="5" id="KW-0547">Nucleotide-binding</keyword>
<keyword evidence="3 11" id="KW-0597">Phosphoprotein</keyword>
<dbReference type="InterPro" id="IPR003661">
    <property type="entry name" value="HisK_dim/P_dom"/>
</dbReference>
<name>A0A7X9P2K5_9BACT</name>
<dbReference type="SUPFAM" id="SSF47384">
    <property type="entry name" value="Homodimeric domain of signal transducing histidine kinase"/>
    <property type="match status" value="1"/>
</dbReference>
<keyword evidence="9" id="KW-0805">Transcription regulation</keyword>
<dbReference type="InterPro" id="IPR011123">
    <property type="entry name" value="Y_Y_Y"/>
</dbReference>
<dbReference type="SUPFAM" id="SSF55874">
    <property type="entry name" value="ATPase domain of HSP90 chaperone/DNA topoisomerase II/histidine kinase"/>
    <property type="match status" value="1"/>
</dbReference>
<dbReference type="EMBL" id="JABANE010000015">
    <property type="protein sequence ID" value="NME67822.1"/>
    <property type="molecule type" value="Genomic_DNA"/>
</dbReference>
<evidence type="ECO:0000256" key="10">
    <source>
        <dbReference type="ARBA" id="ARBA00023163"/>
    </source>
</evidence>
<dbReference type="GO" id="GO:0000155">
    <property type="term" value="F:phosphorelay sensor kinase activity"/>
    <property type="evidence" value="ECO:0007669"/>
    <property type="project" value="InterPro"/>
</dbReference>
<dbReference type="Gene3D" id="1.10.287.130">
    <property type="match status" value="1"/>
</dbReference>
<dbReference type="PANTHER" id="PTHR43547:SF2">
    <property type="entry name" value="HYBRID SIGNAL TRANSDUCTION HISTIDINE KINASE C"/>
    <property type="match status" value="1"/>
</dbReference>
<keyword evidence="18" id="KW-1185">Reference proteome</keyword>
<dbReference type="InterPro" id="IPR015943">
    <property type="entry name" value="WD40/YVTN_repeat-like_dom_sf"/>
</dbReference>